<feature type="domain" description="DNA2/NAM7 helicase-like C-terminal" evidence="6">
    <location>
        <begin position="49"/>
        <end position="139"/>
    </location>
</feature>
<feature type="region of interest" description="Disordered" evidence="5">
    <location>
        <begin position="1"/>
        <end position="30"/>
    </location>
</feature>
<proteinExistence type="predicted"/>
<dbReference type="InterPro" id="IPR050534">
    <property type="entry name" value="Coronavir_polyprotein_1ab"/>
</dbReference>
<gene>
    <name evidence="7" type="ORF">HAZT_HAZT009026</name>
</gene>
<dbReference type="InterPro" id="IPR041679">
    <property type="entry name" value="DNA2/NAM7-like_C"/>
</dbReference>
<evidence type="ECO:0000256" key="1">
    <source>
        <dbReference type="ARBA" id="ARBA00022741"/>
    </source>
</evidence>
<dbReference type="PANTHER" id="PTHR43788">
    <property type="entry name" value="DNA2/NAM7 HELICASE FAMILY MEMBER"/>
    <property type="match status" value="1"/>
</dbReference>
<keyword evidence="2" id="KW-0378">Hydrolase</keyword>
<dbReference type="InterPro" id="IPR027417">
    <property type="entry name" value="P-loop_NTPase"/>
</dbReference>
<dbReference type="GO" id="GO:0005524">
    <property type="term" value="F:ATP binding"/>
    <property type="evidence" value="ECO:0007669"/>
    <property type="project" value="UniProtKB-KW"/>
</dbReference>
<accession>A0A6A0H240</accession>
<protein>
    <recommendedName>
        <fullName evidence="6">DNA2/NAM7 helicase-like C-terminal domain-containing protein</fullName>
    </recommendedName>
</protein>
<dbReference type="EMBL" id="JQDR03008735">
    <property type="protein sequence ID" value="KAA0196735.1"/>
    <property type="molecule type" value="Genomic_DNA"/>
</dbReference>
<dbReference type="GO" id="GO:0043139">
    <property type="term" value="F:5'-3' DNA helicase activity"/>
    <property type="evidence" value="ECO:0007669"/>
    <property type="project" value="TreeGrafter"/>
</dbReference>
<keyword evidence="3" id="KW-0347">Helicase</keyword>
<name>A0A6A0H240_HYAAZ</name>
<dbReference type="InterPro" id="IPR047187">
    <property type="entry name" value="SF1_C_Upf1"/>
</dbReference>
<dbReference type="PANTHER" id="PTHR43788:SF8">
    <property type="entry name" value="DNA-BINDING PROTEIN SMUBP-2"/>
    <property type="match status" value="1"/>
</dbReference>
<keyword evidence="1" id="KW-0547">Nucleotide-binding</keyword>
<evidence type="ECO:0000256" key="3">
    <source>
        <dbReference type="ARBA" id="ARBA00022806"/>
    </source>
</evidence>
<reference evidence="7" key="3">
    <citation type="submission" date="2019-06" db="EMBL/GenBank/DDBJ databases">
        <authorList>
            <person name="Poynton C."/>
            <person name="Hasenbein S."/>
            <person name="Benoit J.B."/>
            <person name="Sepulveda M.S."/>
            <person name="Poelchau M.F."/>
            <person name="Murali S.C."/>
            <person name="Chen S."/>
            <person name="Glastad K.M."/>
            <person name="Werren J.H."/>
            <person name="Vineis J.H."/>
            <person name="Bowen J.L."/>
            <person name="Friedrich M."/>
            <person name="Jones J."/>
            <person name="Robertson H.M."/>
            <person name="Feyereisen R."/>
            <person name="Mechler-Hickson A."/>
            <person name="Mathers N."/>
            <person name="Lee C.E."/>
            <person name="Colbourne J.K."/>
            <person name="Biales A."/>
            <person name="Johnston J.S."/>
            <person name="Wellborn G.A."/>
            <person name="Rosendale A.J."/>
            <person name="Cridge A.G."/>
            <person name="Munoz-Torres M.C."/>
            <person name="Bain P.A."/>
            <person name="Manny A.R."/>
            <person name="Major K.M."/>
            <person name="Lambert F.N."/>
            <person name="Vulpe C.D."/>
            <person name="Tuck P."/>
            <person name="Blalock B.J."/>
            <person name="Lin Y.-Y."/>
            <person name="Smith M.E."/>
            <person name="Ochoa-Acuna H."/>
            <person name="Chen M.-J.M."/>
            <person name="Childers C.P."/>
            <person name="Qu J."/>
            <person name="Dugan S."/>
            <person name="Lee S.L."/>
            <person name="Chao H."/>
            <person name="Dinh H."/>
            <person name="Han Y."/>
            <person name="Doddapaneni H."/>
            <person name="Worley K.C."/>
            <person name="Muzny D.M."/>
            <person name="Gibbs R.A."/>
            <person name="Richards S."/>
        </authorList>
    </citation>
    <scope>NUCLEOTIDE SEQUENCE</scope>
    <source>
        <strain evidence="7">HAZT.00-mixed</strain>
        <tissue evidence="7">Whole organism</tissue>
    </source>
</reference>
<evidence type="ECO:0000313" key="7">
    <source>
        <dbReference type="EMBL" id="KAA0196735.1"/>
    </source>
</evidence>
<dbReference type="CDD" id="cd18808">
    <property type="entry name" value="SF1_C_Upf1"/>
    <property type="match status" value="1"/>
</dbReference>
<dbReference type="Pfam" id="PF13087">
    <property type="entry name" value="AAA_12"/>
    <property type="match status" value="1"/>
</dbReference>
<dbReference type="SUPFAM" id="SSF52540">
    <property type="entry name" value="P-loop containing nucleoside triphosphate hydrolases"/>
    <property type="match status" value="1"/>
</dbReference>
<evidence type="ECO:0000259" key="6">
    <source>
        <dbReference type="Pfam" id="PF13087"/>
    </source>
</evidence>
<dbReference type="AlphaFoldDB" id="A0A6A0H240"/>
<reference evidence="7" key="2">
    <citation type="journal article" date="2018" name="Environ. Sci. Technol.">
        <title>The Toxicogenome of Hyalella azteca: A Model for Sediment Ecotoxicology and Evolutionary Toxicology.</title>
        <authorList>
            <person name="Poynton H.C."/>
            <person name="Hasenbein S."/>
            <person name="Benoit J.B."/>
            <person name="Sepulveda M.S."/>
            <person name="Poelchau M.F."/>
            <person name="Hughes D.S.T."/>
            <person name="Murali S.C."/>
            <person name="Chen S."/>
            <person name="Glastad K.M."/>
            <person name="Goodisman M.A.D."/>
            <person name="Werren J.H."/>
            <person name="Vineis J.H."/>
            <person name="Bowen J.L."/>
            <person name="Friedrich M."/>
            <person name="Jones J."/>
            <person name="Robertson H.M."/>
            <person name="Feyereisen R."/>
            <person name="Mechler-Hickson A."/>
            <person name="Mathers N."/>
            <person name="Lee C.E."/>
            <person name="Colbourne J.K."/>
            <person name="Biales A."/>
            <person name="Johnston J.S."/>
            <person name="Wellborn G.A."/>
            <person name="Rosendale A.J."/>
            <person name="Cridge A.G."/>
            <person name="Munoz-Torres M.C."/>
            <person name="Bain P.A."/>
            <person name="Manny A.R."/>
            <person name="Major K.M."/>
            <person name="Lambert F.N."/>
            <person name="Vulpe C.D."/>
            <person name="Tuck P."/>
            <person name="Blalock B.J."/>
            <person name="Lin Y.Y."/>
            <person name="Smith M.E."/>
            <person name="Ochoa-Acuna H."/>
            <person name="Chen M.M."/>
            <person name="Childers C.P."/>
            <person name="Qu J."/>
            <person name="Dugan S."/>
            <person name="Lee S.L."/>
            <person name="Chao H."/>
            <person name="Dinh H."/>
            <person name="Han Y."/>
            <person name="Doddapaneni H."/>
            <person name="Worley K.C."/>
            <person name="Muzny D.M."/>
            <person name="Gibbs R.A."/>
            <person name="Richards S."/>
        </authorList>
    </citation>
    <scope>NUCLEOTIDE SEQUENCE</scope>
    <source>
        <strain evidence="7">HAZT.00-mixed</strain>
        <tissue evidence="7">Whole organism</tissue>
    </source>
</reference>
<sequence>MPCQKRSAHASDATSSLQHSRPDWKVRHSKHQHVELQTLKTRPEKKAQLTAYCSQYQQQVAVISPYSRQVKLVRSLVQVDYPKVEVQTVDGFQGREKEAVILTLVRSNTKGEIGFLAEDRRLNVAVTRAQRHLSVVCHTQSALPEKISTSARATSTLHTGKEAQLIAYTALNISSRLL</sequence>
<evidence type="ECO:0000256" key="4">
    <source>
        <dbReference type="ARBA" id="ARBA00022840"/>
    </source>
</evidence>
<dbReference type="GO" id="GO:0016787">
    <property type="term" value="F:hydrolase activity"/>
    <property type="evidence" value="ECO:0007669"/>
    <property type="project" value="UniProtKB-KW"/>
</dbReference>
<comment type="caution">
    <text evidence="7">The sequence shown here is derived from an EMBL/GenBank/DDBJ whole genome shotgun (WGS) entry which is preliminary data.</text>
</comment>
<organism evidence="7">
    <name type="scientific">Hyalella azteca</name>
    <name type="common">Amphipod</name>
    <dbReference type="NCBI Taxonomy" id="294128"/>
    <lineage>
        <taxon>Eukaryota</taxon>
        <taxon>Metazoa</taxon>
        <taxon>Ecdysozoa</taxon>
        <taxon>Arthropoda</taxon>
        <taxon>Crustacea</taxon>
        <taxon>Multicrustacea</taxon>
        <taxon>Malacostraca</taxon>
        <taxon>Eumalacostraca</taxon>
        <taxon>Peracarida</taxon>
        <taxon>Amphipoda</taxon>
        <taxon>Senticaudata</taxon>
        <taxon>Talitrida</taxon>
        <taxon>Talitroidea</taxon>
        <taxon>Hyalellidae</taxon>
        <taxon>Hyalella</taxon>
    </lineage>
</organism>
<dbReference type="Proteomes" id="UP000711488">
    <property type="component" value="Unassembled WGS sequence"/>
</dbReference>
<dbReference type="Gene3D" id="3.40.50.300">
    <property type="entry name" value="P-loop containing nucleotide triphosphate hydrolases"/>
    <property type="match status" value="1"/>
</dbReference>
<dbReference type="OrthoDB" id="6513042at2759"/>
<evidence type="ECO:0000256" key="5">
    <source>
        <dbReference type="SAM" id="MobiDB-lite"/>
    </source>
</evidence>
<reference evidence="7" key="1">
    <citation type="submission" date="2014-08" db="EMBL/GenBank/DDBJ databases">
        <authorList>
            <person name="Murali S."/>
            <person name="Richards S."/>
            <person name="Bandaranaike D."/>
            <person name="Bellair M."/>
            <person name="Blankenburg K."/>
            <person name="Chao H."/>
            <person name="Dinh H."/>
            <person name="Doddapaneni H."/>
            <person name="Dugan-Rocha S."/>
            <person name="Elkadiri S."/>
            <person name="Gnanaolivu R."/>
            <person name="Hughes D."/>
            <person name="Lee S."/>
            <person name="Li M."/>
            <person name="Ming W."/>
            <person name="Munidasa M."/>
            <person name="Muniz J."/>
            <person name="Nguyen L."/>
            <person name="Osuji N."/>
            <person name="Pu L.-L."/>
            <person name="Puazo M."/>
            <person name="Skinner E."/>
            <person name="Qu C."/>
            <person name="Quiroz J."/>
            <person name="Raj R."/>
            <person name="Weissenberger G."/>
            <person name="Xin Y."/>
            <person name="Zou X."/>
            <person name="Han Y."/>
            <person name="Worley K."/>
            <person name="Muzny D."/>
            <person name="Gibbs R."/>
        </authorList>
    </citation>
    <scope>NUCLEOTIDE SEQUENCE</scope>
    <source>
        <strain evidence="7">HAZT.00-mixed</strain>
        <tissue evidence="7">Whole organism</tissue>
    </source>
</reference>
<evidence type="ECO:0000256" key="2">
    <source>
        <dbReference type="ARBA" id="ARBA00022801"/>
    </source>
</evidence>
<keyword evidence="4" id="KW-0067">ATP-binding</keyword>